<keyword evidence="1" id="KW-0812">Transmembrane</keyword>
<dbReference type="EMBL" id="JAZGQL010000017">
    <property type="protein sequence ID" value="MEE6309776.1"/>
    <property type="molecule type" value="Genomic_DNA"/>
</dbReference>
<evidence type="ECO:0000313" key="3">
    <source>
        <dbReference type="Proteomes" id="UP001339911"/>
    </source>
</evidence>
<feature type="transmembrane region" description="Helical" evidence="1">
    <location>
        <begin position="472"/>
        <end position="493"/>
    </location>
</feature>
<keyword evidence="1" id="KW-0472">Membrane</keyword>
<evidence type="ECO:0000256" key="1">
    <source>
        <dbReference type="SAM" id="Phobius"/>
    </source>
</evidence>
<dbReference type="RefSeq" id="WP_331210014.1">
    <property type="nucleotide sequence ID" value="NZ_JAZGQL010000017.1"/>
</dbReference>
<feature type="transmembrane region" description="Helical" evidence="1">
    <location>
        <begin position="54"/>
        <end position="74"/>
    </location>
</feature>
<feature type="transmembrane region" description="Helical" evidence="1">
    <location>
        <begin position="322"/>
        <end position="341"/>
    </location>
</feature>
<feature type="transmembrane region" description="Helical" evidence="1">
    <location>
        <begin position="165"/>
        <end position="190"/>
    </location>
</feature>
<evidence type="ECO:0000313" key="2">
    <source>
        <dbReference type="EMBL" id="MEE6309776.1"/>
    </source>
</evidence>
<gene>
    <name evidence="2" type="ORF">V1634_23360</name>
</gene>
<dbReference type="Proteomes" id="UP001339911">
    <property type="component" value="Unassembled WGS sequence"/>
</dbReference>
<evidence type="ECO:0008006" key="4">
    <source>
        <dbReference type="Google" id="ProtNLM"/>
    </source>
</evidence>
<feature type="transmembrane region" description="Helical" evidence="1">
    <location>
        <begin position="442"/>
        <end position="466"/>
    </location>
</feature>
<keyword evidence="1" id="KW-1133">Transmembrane helix</keyword>
<proteinExistence type="predicted"/>
<comment type="caution">
    <text evidence="2">The sequence shown here is derived from an EMBL/GenBank/DDBJ whole genome shotgun (WGS) entry which is preliminary data.</text>
</comment>
<feature type="transmembrane region" description="Helical" evidence="1">
    <location>
        <begin position="95"/>
        <end position="122"/>
    </location>
</feature>
<protein>
    <recommendedName>
        <fullName evidence="4">ABC-2 type transport system permease protein</fullName>
    </recommendedName>
</protein>
<feature type="transmembrane region" description="Helical" evidence="1">
    <location>
        <begin position="367"/>
        <end position="392"/>
    </location>
</feature>
<keyword evidence="3" id="KW-1185">Reference proteome</keyword>
<accession>A0ABU7SIJ1</accession>
<feature type="transmembrane region" description="Helical" evidence="1">
    <location>
        <begin position="21"/>
        <end position="42"/>
    </location>
</feature>
<name>A0ABU7SIJ1_9ACTN</name>
<feature type="transmembrane region" description="Helical" evidence="1">
    <location>
        <begin position="398"/>
        <end position="421"/>
    </location>
</feature>
<feature type="transmembrane region" description="Helical" evidence="1">
    <location>
        <begin position="229"/>
        <end position="251"/>
    </location>
</feature>
<reference evidence="2 3" key="1">
    <citation type="submission" date="2024-01" db="EMBL/GenBank/DDBJ databases">
        <title>Genome insights into Plantactinospora veratri sp. nov.</title>
        <authorList>
            <person name="Wang L."/>
        </authorList>
    </citation>
    <scope>NUCLEOTIDE SEQUENCE [LARGE SCALE GENOMIC DNA]</scope>
    <source>
        <strain evidence="2 3">NEAU-FHS4</strain>
    </source>
</reference>
<organism evidence="2 3">
    <name type="scientific">Plantactinospora veratri</name>
    <dbReference type="NCBI Taxonomy" id="1436122"/>
    <lineage>
        <taxon>Bacteria</taxon>
        <taxon>Bacillati</taxon>
        <taxon>Actinomycetota</taxon>
        <taxon>Actinomycetes</taxon>
        <taxon>Micromonosporales</taxon>
        <taxon>Micromonosporaceae</taxon>
        <taxon>Plantactinospora</taxon>
    </lineage>
</organism>
<feature type="transmembrane region" description="Helical" evidence="1">
    <location>
        <begin position="296"/>
        <end position="316"/>
    </location>
</feature>
<sequence>MVGVLIDLRLTLLRRSLHGTQGYNVGFGALCGLAGAVGMIWLATRGTPARAGDLLTLALAGALVGWLAGPALGGGGDLGIRREHLTLLPVRRRDLLLGLYGAALTGVGPAVTLISFTALVAYGARLGVVPALVGVPAALLLVLLLVALARLVVATLGAVLGNRPSAALSALPWAVITAVMAQCWVVFVALGGSARPFADGLPSAAARALRILPSGWPVVAVESAHRGDWALVAAALAGLAVLAALVLAAWARLLDRPAAAPVSRVARRTATRPPGSAFHAVLGKELRTWWRDLVRIHYLSFALAYGLVYVLLPLVIRISDMLPLAGLVVAIMVVSCSAHLYSSDGTALWMTLMAPGSERADVRARQVAWLLVVAPPAVLLTLAGLVGAVHWWTLPWVAGLLPVVLGGGSGLVVLVSVLVPVRMADPHRRGGNPGEDGGAVGGLVWLMLGLLAVVAAPTVWLLYLGTRAGDPAMLWSATPVGVLSGLLLAWVLGRFAHRRLAARGPELLARLGAA</sequence>
<feature type="transmembrane region" description="Helical" evidence="1">
    <location>
        <begin position="128"/>
        <end position="153"/>
    </location>
</feature>